<evidence type="ECO:0000313" key="1">
    <source>
        <dbReference type="EMBL" id="TDS16091.1"/>
    </source>
</evidence>
<sequence>MLFGNRSTFIGSSIAVHAIRLCASGDIDTCAQLDCPVKLGWATDRSELTTVLIT</sequence>
<keyword evidence="2" id="KW-1185">Reference proteome</keyword>
<accession>A0A4R7D7A8</accession>
<evidence type="ECO:0000313" key="2">
    <source>
        <dbReference type="Proteomes" id="UP000294752"/>
    </source>
</evidence>
<reference evidence="1 2" key="1">
    <citation type="submission" date="2019-03" db="EMBL/GenBank/DDBJ databases">
        <title>Genomic Encyclopedia of Type Strains, Phase III (KMG-III): the genomes of soil and plant-associated and newly described type strains.</title>
        <authorList>
            <person name="Whitman W."/>
        </authorList>
    </citation>
    <scope>NUCLEOTIDE SEQUENCE [LARGE SCALE GENOMIC DNA]</scope>
    <source>
        <strain evidence="1 2">CGMCC 1.12801</strain>
    </source>
</reference>
<dbReference type="AlphaFoldDB" id="A0A4R7D7A8"/>
<name>A0A4R7D7A8_9SPHI</name>
<dbReference type="Proteomes" id="UP000294752">
    <property type="component" value="Unassembled WGS sequence"/>
</dbReference>
<organism evidence="1 2">
    <name type="scientific">Sphingobacterium paludis</name>
    <dbReference type="NCBI Taxonomy" id="1476465"/>
    <lineage>
        <taxon>Bacteria</taxon>
        <taxon>Pseudomonadati</taxon>
        <taxon>Bacteroidota</taxon>
        <taxon>Sphingobacteriia</taxon>
        <taxon>Sphingobacteriales</taxon>
        <taxon>Sphingobacteriaceae</taxon>
        <taxon>Sphingobacterium</taxon>
    </lineage>
</organism>
<gene>
    <name evidence="1" type="ORF">B0I21_102417</name>
</gene>
<proteinExistence type="predicted"/>
<comment type="caution">
    <text evidence="1">The sequence shown here is derived from an EMBL/GenBank/DDBJ whole genome shotgun (WGS) entry which is preliminary data.</text>
</comment>
<protein>
    <submittedName>
        <fullName evidence="1">Uncharacterized protein</fullName>
    </submittedName>
</protein>
<dbReference type="EMBL" id="SNZV01000002">
    <property type="protein sequence ID" value="TDS16091.1"/>
    <property type="molecule type" value="Genomic_DNA"/>
</dbReference>